<dbReference type="HOGENOM" id="CLU_1132409_0_0_9"/>
<geneLocation type="plasmid" evidence="3"/>
<feature type="transmembrane region" description="Helical" evidence="1">
    <location>
        <begin position="47"/>
        <end position="68"/>
    </location>
</feature>
<dbReference type="EMBL" id="CP009417">
    <property type="protein sequence ID" value="AJD93179.1"/>
    <property type="molecule type" value="Genomic_DNA"/>
</dbReference>
<keyword evidence="2" id="KW-0614">Plasmid</keyword>
<evidence type="ECO:0000256" key="1">
    <source>
        <dbReference type="SAM" id="Phobius"/>
    </source>
</evidence>
<accession>A0A0B5AYV8</accession>
<proteinExistence type="predicted"/>
<organism evidence="2 3">
    <name type="scientific">Jeotgalibacillus malaysiensis</name>
    <dbReference type="NCBI Taxonomy" id="1508404"/>
    <lineage>
        <taxon>Bacteria</taxon>
        <taxon>Bacillati</taxon>
        <taxon>Bacillota</taxon>
        <taxon>Bacilli</taxon>
        <taxon>Bacillales</taxon>
        <taxon>Caryophanaceae</taxon>
        <taxon>Jeotgalibacillus</taxon>
    </lineage>
</organism>
<keyword evidence="1" id="KW-1133">Transmembrane helix</keyword>
<feature type="transmembrane region" description="Helical" evidence="1">
    <location>
        <begin position="74"/>
        <end position="94"/>
    </location>
</feature>
<name>A0A0B5AYV8_9BACL</name>
<keyword evidence="1" id="KW-0812">Transmembrane</keyword>
<protein>
    <submittedName>
        <fullName evidence="2">Uncharacterized protein</fullName>
    </submittedName>
</protein>
<evidence type="ECO:0000313" key="2">
    <source>
        <dbReference type="EMBL" id="AJD93179.1"/>
    </source>
</evidence>
<reference evidence="2 3" key="1">
    <citation type="submission" date="2014-08" db="EMBL/GenBank/DDBJ databases">
        <title>Complete genome of a marine bacteria Jeotgalibacillus malaysiensis.</title>
        <authorList>
            <person name="Yaakop A.S."/>
            <person name="Chan K.-G."/>
            <person name="Goh K.M."/>
        </authorList>
    </citation>
    <scope>NUCLEOTIDE SEQUENCE [LARGE SCALE GENOMIC DNA]</scope>
    <source>
        <strain evidence="2 3">D5</strain>
        <plasmid evidence="3">Plasmid</plasmid>
    </source>
</reference>
<sequence length="245" mass="28689">MNEFILALSFSGSVMMMSLIGVAISYRNNEFSKKYGINRRENYVVKAITMAISLIFITLSSTLYYLNGELSHNASFWLTILPTIPLAIVTIHIYDSSIEPIGKVKFYFSSFTGYLLFYNENLLEEKKLFKSLFGFEYREYEKISKHHKDLQKIAEIGRRFNDLSENQKLLNELKLMSFRSPLNHSTLKLKKELEEDVEKEMKSLKEDGKILHELLYRHMPHRITSPSELDALQKLQSWKEGKERP</sequence>
<dbReference type="AlphaFoldDB" id="A0A0B5AYV8"/>
<feature type="transmembrane region" description="Helical" evidence="1">
    <location>
        <begin position="6"/>
        <end position="26"/>
    </location>
</feature>
<evidence type="ECO:0000313" key="3">
    <source>
        <dbReference type="Proteomes" id="UP000031449"/>
    </source>
</evidence>
<gene>
    <name evidence="2" type="ORF">JMA_38610</name>
</gene>
<dbReference type="KEGG" id="jeo:JMA_38610"/>
<keyword evidence="1" id="KW-0472">Membrane</keyword>
<dbReference type="BioCyc" id="JESP1508404:G14D9-13145-MONOMER"/>
<keyword evidence="3" id="KW-1185">Reference proteome</keyword>
<dbReference type="Proteomes" id="UP000031449">
    <property type="component" value="Plasmid unnamed"/>
</dbReference>